<dbReference type="InterPro" id="IPR011333">
    <property type="entry name" value="SKP1/BTB/POZ_sf"/>
</dbReference>
<feature type="region of interest" description="Disordered" evidence="1">
    <location>
        <begin position="81"/>
        <end position="106"/>
    </location>
</feature>
<dbReference type="Proteomes" id="UP000053477">
    <property type="component" value="Unassembled WGS sequence"/>
</dbReference>
<proteinExistence type="predicted"/>
<feature type="compositionally biased region" description="Polar residues" evidence="1">
    <location>
        <begin position="1"/>
        <end position="51"/>
    </location>
</feature>
<feature type="compositionally biased region" description="Low complexity" evidence="1">
    <location>
        <begin position="85"/>
        <end position="97"/>
    </location>
</feature>
<dbReference type="OrthoDB" id="2367075at2759"/>
<reference evidence="3 4" key="1">
    <citation type="submission" date="2015-04" db="EMBL/GenBank/DDBJ databases">
        <title>Complete genome sequence of Schizopora paradoxa KUC8140, a cosmopolitan wood degrader in East Asia.</title>
        <authorList>
            <consortium name="DOE Joint Genome Institute"/>
            <person name="Min B."/>
            <person name="Park H."/>
            <person name="Jang Y."/>
            <person name="Kim J.-J."/>
            <person name="Kim K.H."/>
            <person name="Pangilinan J."/>
            <person name="Lipzen A."/>
            <person name="Riley R."/>
            <person name="Grigoriev I.V."/>
            <person name="Spatafora J.W."/>
            <person name="Choi I.-G."/>
        </authorList>
    </citation>
    <scope>NUCLEOTIDE SEQUENCE [LARGE SCALE GENOMIC DNA]</scope>
    <source>
        <strain evidence="3 4">KUC8140</strain>
    </source>
</reference>
<gene>
    <name evidence="3" type="ORF">SCHPADRAFT_938994</name>
</gene>
<dbReference type="Gene3D" id="3.30.710.10">
    <property type="entry name" value="Potassium Channel Kv1.1, Chain A"/>
    <property type="match status" value="1"/>
</dbReference>
<dbReference type="InParanoid" id="A0A0H2RTH0"/>
<feature type="domain" description="BTB" evidence="2">
    <location>
        <begin position="128"/>
        <end position="191"/>
    </location>
</feature>
<dbReference type="InterPro" id="IPR000210">
    <property type="entry name" value="BTB/POZ_dom"/>
</dbReference>
<sequence>MTSPFGQTTQQMASGKQASLASATSSNNPVNPSKPFSFNFGEATSSTSTKNARGPVNSSQSSSFFFSDSSSVWSDQTKVESTQITSRSSPTPLSNSSGVTTPVKGDNKNVERKILGAIPHPDFTFEDGNITFQIGHMTFTIHRYILIMFSQTFRDMISLGPQSTTEGTPEHPIILHHLDPLHFEKFLRILYPCRFDELPFSKAADWYSVLLVADMFNFTECGIRNLAISQLTKTASCVEKIVWGQKFGIKTLQTQGYLEVCNRNETLKAQELVQLLDQPQTIELIMKKREAMHAAASRYVRVPISEDEVNKFFKEQLRNAH</sequence>
<dbReference type="Pfam" id="PF00651">
    <property type="entry name" value="BTB"/>
    <property type="match status" value="1"/>
</dbReference>
<dbReference type="AlphaFoldDB" id="A0A0H2RTH0"/>
<protein>
    <recommendedName>
        <fullName evidence="2">BTB domain-containing protein</fullName>
    </recommendedName>
</protein>
<dbReference type="PROSITE" id="PS50097">
    <property type="entry name" value="BTB"/>
    <property type="match status" value="1"/>
</dbReference>
<name>A0A0H2RTH0_9AGAM</name>
<dbReference type="EMBL" id="KQ085934">
    <property type="protein sequence ID" value="KLO15129.1"/>
    <property type="molecule type" value="Genomic_DNA"/>
</dbReference>
<organism evidence="3 4">
    <name type="scientific">Schizopora paradoxa</name>
    <dbReference type="NCBI Taxonomy" id="27342"/>
    <lineage>
        <taxon>Eukaryota</taxon>
        <taxon>Fungi</taxon>
        <taxon>Dikarya</taxon>
        <taxon>Basidiomycota</taxon>
        <taxon>Agaricomycotina</taxon>
        <taxon>Agaricomycetes</taxon>
        <taxon>Hymenochaetales</taxon>
        <taxon>Schizoporaceae</taxon>
        <taxon>Schizopora</taxon>
    </lineage>
</organism>
<feature type="region of interest" description="Disordered" evidence="1">
    <location>
        <begin position="1"/>
        <end position="60"/>
    </location>
</feature>
<evidence type="ECO:0000313" key="3">
    <source>
        <dbReference type="EMBL" id="KLO15129.1"/>
    </source>
</evidence>
<dbReference type="SUPFAM" id="SSF54695">
    <property type="entry name" value="POZ domain"/>
    <property type="match status" value="1"/>
</dbReference>
<evidence type="ECO:0000259" key="2">
    <source>
        <dbReference type="PROSITE" id="PS50097"/>
    </source>
</evidence>
<evidence type="ECO:0000256" key="1">
    <source>
        <dbReference type="SAM" id="MobiDB-lite"/>
    </source>
</evidence>
<dbReference type="CDD" id="cd18186">
    <property type="entry name" value="BTB_POZ_ZBTB_KLHL-like"/>
    <property type="match status" value="1"/>
</dbReference>
<evidence type="ECO:0000313" key="4">
    <source>
        <dbReference type="Proteomes" id="UP000053477"/>
    </source>
</evidence>
<dbReference type="STRING" id="27342.A0A0H2RTH0"/>
<keyword evidence="4" id="KW-1185">Reference proteome</keyword>
<accession>A0A0H2RTH0</accession>